<dbReference type="Pfam" id="PF19503">
    <property type="entry name" value="DUF6037"/>
    <property type="match status" value="1"/>
</dbReference>
<dbReference type="Proteomes" id="UP000674938">
    <property type="component" value="Unassembled WGS sequence"/>
</dbReference>
<dbReference type="EMBL" id="JAEEGA010000002">
    <property type="protein sequence ID" value="MBP1040105.1"/>
    <property type="molecule type" value="Genomic_DNA"/>
</dbReference>
<comment type="caution">
    <text evidence="1">The sequence shown here is derived from an EMBL/GenBank/DDBJ whole genome shotgun (WGS) entry which is preliminary data.</text>
</comment>
<evidence type="ECO:0008006" key="3">
    <source>
        <dbReference type="Google" id="ProtNLM"/>
    </source>
</evidence>
<dbReference type="InterPro" id="IPR046100">
    <property type="entry name" value="DUF6037"/>
</dbReference>
<gene>
    <name evidence="1" type="ORF">I6N95_03675</name>
</gene>
<evidence type="ECO:0000313" key="2">
    <source>
        <dbReference type="Proteomes" id="UP000674938"/>
    </source>
</evidence>
<protein>
    <recommendedName>
        <fullName evidence="3">Rloe protein</fullName>
    </recommendedName>
</protein>
<evidence type="ECO:0000313" key="1">
    <source>
        <dbReference type="EMBL" id="MBP1040105.1"/>
    </source>
</evidence>
<accession>A0A940P8L9</accession>
<proteinExistence type="predicted"/>
<organism evidence="1 2">
    <name type="scientific">Vagococcus allomyrinae</name>
    <dbReference type="NCBI Taxonomy" id="2794353"/>
    <lineage>
        <taxon>Bacteria</taxon>
        <taxon>Bacillati</taxon>
        <taxon>Bacillota</taxon>
        <taxon>Bacilli</taxon>
        <taxon>Lactobacillales</taxon>
        <taxon>Enterococcaceae</taxon>
        <taxon>Vagococcus</taxon>
    </lineage>
</organism>
<reference evidence="1" key="1">
    <citation type="submission" date="2020-12" db="EMBL/GenBank/DDBJ databases">
        <title>Vagococcus allomyrinae sp. nov. and Enterococcus lavae sp. nov., isolated from the larvae of Allomyrina dichotoma.</title>
        <authorList>
            <person name="Lee S.D."/>
        </authorList>
    </citation>
    <scope>NUCLEOTIDE SEQUENCE</scope>
    <source>
        <strain evidence="1">BWB3-3</strain>
    </source>
</reference>
<dbReference type="RefSeq" id="WP_209525000.1">
    <property type="nucleotide sequence ID" value="NZ_JAEEGA010000002.1"/>
</dbReference>
<dbReference type="AlphaFoldDB" id="A0A940P8L9"/>
<sequence length="190" mass="22504">MKLEEIKPLLSDMRKNNVTKDKFTFTYNQVNFEVIVLIDCKPFELLFGVVGHNFSFILNLYPGFQLQNLPDYVFFKLCEILNLKPGKDTFTSFAFLKYMASKIPNQYSRVNIQPHEIIPYKVKDIPDAEKKYFCGWKMYREDSPYSAKNFEKTREILGESTFIFCKEHNISSCWTNEVEKRKDYTPPEII</sequence>
<keyword evidence="2" id="KW-1185">Reference proteome</keyword>
<name>A0A940P8L9_9ENTE</name>